<proteinExistence type="predicted"/>
<gene>
    <name evidence="1" type="ORF">EXN66_Car006094</name>
</gene>
<evidence type="ECO:0000313" key="2">
    <source>
        <dbReference type="Proteomes" id="UP000503349"/>
    </source>
</evidence>
<reference evidence="1 2" key="1">
    <citation type="submission" date="2019-02" db="EMBL/GenBank/DDBJ databases">
        <title>Opniocepnalus argus genome.</title>
        <authorList>
            <person name="Zhou C."/>
            <person name="Xiao S."/>
        </authorList>
    </citation>
    <scope>NUCLEOTIDE SEQUENCE [LARGE SCALE GENOMIC DNA]</scope>
    <source>
        <strain evidence="1">OARG1902GOOAL</strain>
        <tissue evidence="1">Muscle</tissue>
    </source>
</reference>
<name>A0A6G1PJB3_CHAAH</name>
<reference evidence="2" key="2">
    <citation type="submission" date="2019-02" db="EMBL/GenBank/DDBJ databases">
        <title>Opniocepnalus argus Var Kimnra genome.</title>
        <authorList>
            <person name="Zhou C."/>
            <person name="Xiao S."/>
        </authorList>
    </citation>
    <scope>NUCLEOTIDE SEQUENCE [LARGE SCALE GENOMIC DNA]</scope>
</reference>
<sequence>MTPRFLAVVLEARLMPSSVTIWLDIKSLRLLGPNTMTSVLSEFKSKKLWDIQAFMSCRHA</sequence>
<protein>
    <submittedName>
        <fullName evidence="1">Uncharacterized protein</fullName>
    </submittedName>
</protein>
<organism evidence="1 2">
    <name type="scientific">Channa argus</name>
    <name type="common">Northern snakehead</name>
    <name type="synonym">Ophicephalus argus</name>
    <dbReference type="NCBI Taxonomy" id="215402"/>
    <lineage>
        <taxon>Eukaryota</taxon>
        <taxon>Metazoa</taxon>
        <taxon>Chordata</taxon>
        <taxon>Craniata</taxon>
        <taxon>Vertebrata</taxon>
        <taxon>Euteleostomi</taxon>
        <taxon>Actinopterygii</taxon>
        <taxon>Neopterygii</taxon>
        <taxon>Teleostei</taxon>
        <taxon>Neoteleostei</taxon>
        <taxon>Acanthomorphata</taxon>
        <taxon>Anabantaria</taxon>
        <taxon>Anabantiformes</taxon>
        <taxon>Channoidei</taxon>
        <taxon>Channidae</taxon>
        <taxon>Channa</taxon>
    </lineage>
</organism>
<keyword evidence="2" id="KW-1185">Reference proteome</keyword>
<dbReference type="AlphaFoldDB" id="A0A6G1PJB3"/>
<evidence type="ECO:0000313" key="1">
    <source>
        <dbReference type="EMBL" id="KAF3690421.1"/>
    </source>
</evidence>
<dbReference type="Proteomes" id="UP000503349">
    <property type="component" value="Chromosome 5"/>
</dbReference>
<accession>A0A6G1PJB3</accession>
<dbReference type="EMBL" id="CM015716">
    <property type="protein sequence ID" value="KAF3690421.1"/>
    <property type="molecule type" value="Genomic_DNA"/>
</dbReference>